<reference evidence="4" key="1">
    <citation type="submission" date="2018-02" db="EMBL/GenBank/DDBJ databases">
        <authorList>
            <person name="Moore K."/>
            <person name="Momper L."/>
        </authorList>
    </citation>
    <scope>NUCLEOTIDE SEQUENCE [LARGE SCALE GENOMIC DNA]</scope>
    <source>
        <strain evidence="4">ULC18</strain>
    </source>
</reference>
<dbReference type="GO" id="GO:0016757">
    <property type="term" value="F:glycosyltransferase activity"/>
    <property type="evidence" value="ECO:0007669"/>
    <property type="project" value="TreeGrafter"/>
</dbReference>
<gene>
    <name evidence="3" type="ORF">C7B82_22535</name>
</gene>
<dbReference type="GO" id="GO:0009103">
    <property type="term" value="P:lipopolysaccharide biosynthetic process"/>
    <property type="evidence" value="ECO:0007669"/>
    <property type="project" value="TreeGrafter"/>
</dbReference>
<proteinExistence type="predicted"/>
<comment type="caution">
    <text evidence="3">The sequence shown here is derived from an EMBL/GenBank/DDBJ whole genome shotgun (WGS) entry which is preliminary data.</text>
</comment>
<dbReference type="InterPro" id="IPR028098">
    <property type="entry name" value="Glyco_trans_4-like_N"/>
</dbReference>
<organism evidence="3 4">
    <name type="scientific">Stenomitos frigidus ULC18</name>
    <dbReference type="NCBI Taxonomy" id="2107698"/>
    <lineage>
        <taxon>Bacteria</taxon>
        <taxon>Bacillati</taxon>
        <taxon>Cyanobacteriota</taxon>
        <taxon>Cyanophyceae</taxon>
        <taxon>Leptolyngbyales</taxon>
        <taxon>Leptolyngbyaceae</taxon>
        <taxon>Stenomitos</taxon>
    </lineage>
</organism>
<dbReference type="CDD" id="cd03809">
    <property type="entry name" value="GT4_MtfB-like"/>
    <property type="match status" value="1"/>
</dbReference>
<accession>A0A2T1DYP1</accession>
<dbReference type="Pfam" id="PF13439">
    <property type="entry name" value="Glyco_transf_4"/>
    <property type="match status" value="1"/>
</dbReference>
<evidence type="ECO:0000313" key="3">
    <source>
        <dbReference type="EMBL" id="PSB25600.1"/>
    </source>
</evidence>
<name>A0A2T1DYP1_9CYAN</name>
<dbReference type="Gene3D" id="3.40.50.2000">
    <property type="entry name" value="Glycogen Phosphorylase B"/>
    <property type="match status" value="2"/>
</dbReference>
<dbReference type="Proteomes" id="UP000239576">
    <property type="component" value="Unassembled WGS sequence"/>
</dbReference>
<dbReference type="EMBL" id="PVWK01000123">
    <property type="protein sequence ID" value="PSB25600.1"/>
    <property type="molecule type" value="Genomic_DNA"/>
</dbReference>
<dbReference type="Pfam" id="PF13692">
    <property type="entry name" value="Glyco_trans_1_4"/>
    <property type="match status" value="1"/>
</dbReference>
<keyword evidence="1 3" id="KW-0808">Transferase</keyword>
<sequence length="397" mass="43886">MRVAIVRPMPNFSMDTYADGLIAGLTIVRPDWEITELVPHPADRRSRSIVLRAQKAYERFWRFPHAVAQQPADLVHIIDHSEAHIVRWVKKRGIPVVVTCHDLINFFYRDNLQGSVQVPFVSTGLWQRSVRGMSQANHVVTVSAVTAYDTTQLLDIDPSHITVVPNAVEPIFQPTTPQQTEALRQQQGASAETICLLNVGSNHPRKNLIAILQALASLVKQGLPVQFWKVSADFTDEQKAFIRDRALEPYIRYLGNPDKAALVKIYSAADVLVAPSLHEGFGLTLLEAMACGTPVITANCSAMPEVAGDAGILVDPNDSQAIANAVTHLHNDPAFYQSLVVKGLDRAKQFTWENTAAQVAQVYEQLLRANRDRTLPTVSMPLTQGRVSDRPTAISNL</sequence>
<dbReference type="AlphaFoldDB" id="A0A2T1DYP1"/>
<keyword evidence="4" id="KW-1185">Reference proteome</keyword>
<dbReference type="PANTHER" id="PTHR46401:SF2">
    <property type="entry name" value="GLYCOSYLTRANSFERASE WBBK-RELATED"/>
    <property type="match status" value="1"/>
</dbReference>
<dbReference type="PANTHER" id="PTHR46401">
    <property type="entry name" value="GLYCOSYLTRANSFERASE WBBK-RELATED"/>
    <property type="match status" value="1"/>
</dbReference>
<dbReference type="OrthoDB" id="9797829at2"/>
<evidence type="ECO:0000259" key="2">
    <source>
        <dbReference type="Pfam" id="PF13439"/>
    </source>
</evidence>
<protein>
    <submittedName>
        <fullName evidence="3">Glycosyl transferase group 1</fullName>
    </submittedName>
</protein>
<feature type="domain" description="Glycosyltransferase subfamily 4-like N-terminal" evidence="2">
    <location>
        <begin position="49"/>
        <end position="169"/>
    </location>
</feature>
<dbReference type="RefSeq" id="WP_106258792.1">
    <property type="nucleotide sequence ID" value="NZ_CAWNSW010000161.1"/>
</dbReference>
<dbReference type="SUPFAM" id="SSF53756">
    <property type="entry name" value="UDP-Glycosyltransferase/glycogen phosphorylase"/>
    <property type="match status" value="1"/>
</dbReference>
<reference evidence="3 4" key="2">
    <citation type="submission" date="2018-03" db="EMBL/GenBank/DDBJ databases">
        <title>The ancient ancestry and fast evolution of plastids.</title>
        <authorList>
            <person name="Moore K.R."/>
            <person name="Magnabosco C."/>
            <person name="Momper L."/>
            <person name="Gold D.A."/>
            <person name="Bosak T."/>
            <person name="Fournier G.P."/>
        </authorList>
    </citation>
    <scope>NUCLEOTIDE SEQUENCE [LARGE SCALE GENOMIC DNA]</scope>
    <source>
        <strain evidence="3 4">ULC18</strain>
    </source>
</reference>
<evidence type="ECO:0000313" key="4">
    <source>
        <dbReference type="Proteomes" id="UP000239576"/>
    </source>
</evidence>
<evidence type="ECO:0000256" key="1">
    <source>
        <dbReference type="ARBA" id="ARBA00022679"/>
    </source>
</evidence>